<organism evidence="2 3">
    <name type="scientific">Clostridium saccharoperbutylacetonicum N1-4(HMT)</name>
    <dbReference type="NCBI Taxonomy" id="931276"/>
    <lineage>
        <taxon>Bacteria</taxon>
        <taxon>Bacillati</taxon>
        <taxon>Bacillota</taxon>
        <taxon>Clostridia</taxon>
        <taxon>Eubacteriales</taxon>
        <taxon>Clostridiaceae</taxon>
        <taxon>Clostridium</taxon>
    </lineage>
</organism>
<reference evidence="2 3" key="1">
    <citation type="submission" date="2013-02" db="EMBL/GenBank/DDBJ databases">
        <title>Genome sequence of Clostridium saccharoperbutylacetonicum N1-4(HMT).</title>
        <authorList>
            <person name="Poehlein A."/>
            <person name="Daniel R."/>
        </authorList>
    </citation>
    <scope>NUCLEOTIDE SEQUENCE [LARGE SCALE GENOMIC DNA]</scope>
    <source>
        <strain evidence="3">N1-4(HMT)</strain>
    </source>
</reference>
<name>M1MDQ3_9CLOT</name>
<sequence>MIKNNLTALSGYIFLRCLTFFSNFVIGFNSSKIKSEQDLINRRSFEEIKMWITFILVIILYCIFARFILKDQGSRMKNLLSVSLISVVGLILCVGLALGYHNFEALYFLYTSAFSPIFPTYIKEGGLLVQLPYAIIPCILMGLSIRNI</sequence>
<protein>
    <submittedName>
        <fullName evidence="2">Uncharacterized protein</fullName>
    </submittedName>
</protein>
<dbReference type="RefSeq" id="WP_015392368.1">
    <property type="nucleotide sequence ID" value="NC_020291.1"/>
</dbReference>
<evidence type="ECO:0000256" key="1">
    <source>
        <dbReference type="SAM" id="Phobius"/>
    </source>
</evidence>
<keyword evidence="1" id="KW-0472">Membrane</keyword>
<evidence type="ECO:0000313" key="3">
    <source>
        <dbReference type="Proteomes" id="UP000011728"/>
    </source>
</evidence>
<feature type="transmembrane region" description="Helical" evidence="1">
    <location>
        <begin position="80"/>
        <end position="98"/>
    </location>
</feature>
<accession>M1MDQ3</accession>
<keyword evidence="3" id="KW-1185">Reference proteome</keyword>
<dbReference type="EMBL" id="CP004121">
    <property type="protein sequence ID" value="AGF56049.1"/>
    <property type="molecule type" value="Genomic_DNA"/>
</dbReference>
<feature type="transmembrane region" description="Helical" evidence="1">
    <location>
        <begin position="6"/>
        <end position="28"/>
    </location>
</feature>
<keyword evidence="1" id="KW-0812">Transmembrane</keyword>
<keyword evidence="1" id="KW-1133">Transmembrane helix</keyword>
<dbReference type="AlphaFoldDB" id="M1MDQ3"/>
<gene>
    <name evidence="2" type="ORF">Cspa_c22840</name>
</gene>
<dbReference type="Proteomes" id="UP000011728">
    <property type="component" value="Chromosome"/>
</dbReference>
<dbReference type="HOGENOM" id="CLU_1755680_0_0_9"/>
<feature type="transmembrane region" description="Helical" evidence="1">
    <location>
        <begin position="48"/>
        <end position="68"/>
    </location>
</feature>
<feature type="transmembrane region" description="Helical" evidence="1">
    <location>
        <begin position="128"/>
        <end position="145"/>
    </location>
</feature>
<proteinExistence type="predicted"/>
<dbReference type="PATRIC" id="fig|931276.5.peg.2286"/>
<evidence type="ECO:0000313" key="2">
    <source>
        <dbReference type="EMBL" id="AGF56049.1"/>
    </source>
</evidence>
<dbReference type="KEGG" id="csr:Cspa_c22840"/>